<keyword evidence="2" id="KW-1185">Reference proteome</keyword>
<sequence>MKRISHDLPGVAQRIAKLNEEYQSVIDETKEVWKDGKGRAFMNRHTSEVRPAITQLVATLVQSTELFEEISKKLQDPDQP</sequence>
<dbReference type="Gene3D" id="1.10.287.1060">
    <property type="entry name" value="ESAT-6-like"/>
    <property type="match status" value="1"/>
</dbReference>
<accession>A0A518G6T4</accession>
<evidence type="ECO:0008006" key="3">
    <source>
        <dbReference type="Google" id="ProtNLM"/>
    </source>
</evidence>
<proteinExistence type="predicted"/>
<reference evidence="1 2" key="1">
    <citation type="submission" date="2019-02" db="EMBL/GenBank/DDBJ databases">
        <title>Deep-cultivation of Planctomycetes and their phenomic and genomic characterization uncovers novel biology.</title>
        <authorList>
            <person name="Wiegand S."/>
            <person name="Jogler M."/>
            <person name="Boedeker C."/>
            <person name="Pinto D."/>
            <person name="Vollmers J."/>
            <person name="Rivas-Marin E."/>
            <person name="Kohn T."/>
            <person name="Peeters S.H."/>
            <person name="Heuer A."/>
            <person name="Rast P."/>
            <person name="Oberbeckmann S."/>
            <person name="Bunk B."/>
            <person name="Jeske O."/>
            <person name="Meyerdierks A."/>
            <person name="Storesund J.E."/>
            <person name="Kallscheuer N."/>
            <person name="Luecker S."/>
            <person name="Lage O.M."/>
            <person name="Pohl T."/>
            <person name="Merkel B.J."/>
            <person name="Hornburger P."/>
            <person name="Mueller R.-W."/>
            <person name="Bruemmer F."/>
            <person name="Labrenz M."/>
            <person name="Spormann A.M."/>
            <person name="Op den Camp H."/>
            <person name="Overmann J."/>
            <person name="Amann R."/>
            <person name="Jetten M.S.M."/>
            <person name="Mascher T."/>
            <person name="Medema M.H."/>
            <person name="Devos D.P."/>
            <person name="Kaster A.-K."/>
            <person name="Ovreas L."/>
            <person name="Rohde M."/>
            <person name="Galperin M.Y."/>
            <person name="Jogler C."/>
        </authorList>
    </citation>
    <scope>NUCLEOTIDE SEQUENCE [LARGE SCALE GENOMIC DNA]</scope>
    <source>
        <strain evidence="1 2">Q31a</strain>
    </source>
</reference>
<gene>
    <name evidence="1" type="ORF">Q31a_26070</name>
</gene>
<name>A0A518G6T4_9BACT</name>
<protein>
    <recommendedName>
        <fullName evidence="3">WXG100 family type VII secretion target</fullName>
    </recommendedName>
</protein>
<dbReference type="EMBL" id="CP036298">
    <property type="protein sequence ID" value="QDV24291.1"/>
    <property type="molecule type" value="Genomic_DNA"/>
</dbReference>
<dbReference type="Proteomes" id="UP000318017">
    <property type="component" value="Chromosome"/>
</dbReference>
<organism evidence="1 2">
    <name type="scientific">Aureliella helgolandensis</name>
    <dbReference type="NCBI Taxonomy" id="2527968"/>
    <lineage>
        <taxon>Bacteria</taxon>
        <taxon>Pseudomonadati</taxon>
        <taxon>Planctomycetota</taxon>
        <taxon>Planctomycetia</taxon>
        <taxon>Pirellulales</taxon>
        <taxon>Pirellulaceae</taxon>
        <taxon>Aureliella</taxon>
    </lineage>
</organism>
<dbReference type="KEGG" id="ahel:Q31a_26070"/>
<evidence type="ECO:0000313" key="2">
    <source>
        <dbReference type="Proteomes" id="UP000318017"/>
    </source>
</evidence>
<dbReference type="OrthoDB" id="280891at2"/>
<evidence type="ECO:0000313" key="1">
    <source>
        <dbReference type="EMBL" id="QDV24291.1"/>
    </source>
</evidence>
<dbReference type="AlphaFoldDB" id="A0A518G6T4"/>
<dbReference type="RefSeq" id="WP_145077813.1">
    <property type="nucleotide sequence ID" value="NZ_CP036298.1"/>
</dbReference>